<evidence type="ECO:0000256" key="2">
    <source>
        <dbReference type="PROSITE-ProRule" id="PRU00505"/>
    </source>
</evidence>
<organism evidence="5 6">
    <name type="scientific">Phanerochaete sordida</name>
    <dbReference type="NCBI Taxonomy" id="48140"/>
    <lineage>
        <taxon>Eukaryota</taxon>
        <taxon>Fungi</taxon>
        <taxon>Dikarya</taxon>
        <taxon>Basidiomycota</taxon>
        <taxon>Agaricomycotina</taxon>
        <taxon>Agaricomycetes</taxon>
        <taxon>Polyporales</taxon>
        <taxon>Phanerochaetaceae</taxon>
        <taxon>Phanerochaete</taxon>
    </lineage>
</organism>
<protein>
    <submittedName>
        <fullName evidence="5">TEA domain-containing protein</fullName>
    </submittedName>
</protein>
<dbReference type="AlphaFoldDB" id="A0A9P3GFK8"/>
<keyword evidence="6" id="KW-1185">Reference proteome</keyword>
<feature type="compositionally biased region" description="Pro residues" evidence="3">
    <location>
        <begin position="501"/>
        <end position="512"/>
    </location>
</feature>
<dbReference type="SMART" id="SM00426">
    <property type="entry name" value="TEA"/>
    <property type="match status" value="1"/>
</dbReference>
<name>A0A9P3GFK8_9APHY</name>
<evidence type="ECO:0000259" key="4">
    <source>
        <dbReference type="PROSITE" id="PS51088"/>
    </source>
</evidence>
<proteinExistence type="inferred from homology"/>
<gene>
    <name evidence="5" type="ORF">PsYK624_112830</name>
</gene>
<feature type="compositionally biased region" description="Low complexity" evidence="3">
    <location>
        <begin position="160"/>
        <end position="175"/>
    </location>
</feature>
<evidence type="ECO:0000313" key="6">
    <source>
        <dbReference type="Proteomes" id="UP000703269"/>
    </source>
</evidence>
<evidence type="ECO:0000256" key="1">
    <source>
        <dbReference type="ARBA" id="ARBA00008421"/>
    </source>
</evidence>
<feature type="DNA-binding region" description="TEA" evidence="2">
    <location>
        <begin position="55"/>
        <end position="127"/>
    </location>
</feature>
<feature type="domain" description="TEA" evidence="4">
    <location>
        <begin position="55"/>
        <end position="127"/>
    </location>
</feature>
<feature type="compositionally biased region" description="Low complexity" evidence="3">
    <location>
        <begin position="15"/>
        <end position="29"/>
    </location>
</feature>
<sequence length="553" mass="58862">MGLDRSSRRARAQRTPSSTTPSPATRSKPLAIEKCMADARQAKSLTPHRKHHKLLKDGSEVWSEDVEKVFVQGLREYWESPWATYSRGRSRWRNQFLVEHLKKNGIERSKKQVASHIQVLRNMWRGEPEFHLVAGGEELFAENGLLASPKHKAGSESRDSLPSPEAMPSSPSSTPDYMMPEFMTRAASSSGAYAHDRSPAAALGSLDGGRAFDGYPGVSRSIAVAQGTPPPSPPSDDRIKGAVKLEPLLMGGGPYALPQSPLSGYMNVSADASPIYPMMQPPTQFLTLALWAEGMPMFSAAVDHIIQGMAIPPATLHDSPSTVMLRIKISIPSADDIYTFPNLHGFHGAVTLSSHWHTQARCSTTVYAGRTCVSQEVGILDSLPAAHVHHALGHAPPAVTFNLPDSSLSRCKWLRDGPDLIVQQLAVDGVVLAVLLFHLERTPAGTGPAAELMGFQKRRATPAGRPPSQSFPSPPLAHAAPPPAGHRAPAAGFLAGSPSYTFPPVPPLPLPQGPGDMGGPRAGGSGAHGGLDGGSAGLLGADSSPGRMYYPQS</sequence>
<dbReference type="Proteomes" id="UP000703269">
    <property type="component" value="Unassembled WGS sequence"/>
</dbReference>
<comment type="similarity">
    <text evidence="1">Belongs to the TEC1 family.</text>
</comment>
<dbReference type="OrthoDB" id="10006572at2759"/>
<dbReference type="GO" id="GO:0003700">
    <property type="term" value="F:DNA-binding transcription factor activity"/>
    <property type="evidence" value="ECO:0007669"/>
    <property type="project" value="InterPro"/>
</dbReference>
<feature type="region of interest" description="Disordered" evidence="3">
    <location>
        <begin position="459"/>
        <end position="553"/>
    </location>
</feature>
<dbReference type="Pfam" id="PF01285">
    <property type="entry name" value="TEA"/>
    <property type="match status" value="1"/>
</dbReference>
<dbReference type="InterPro" id="IPR000818">
    <property type="entry name" value="TEA/ATTS_dom"/>
</dbReference>
<evidence type="ECO:0000313" key="5">
    <source>
        <dbReference type="EMBL" id="GJE95103.1"/>
    </source>
</evidence>
<comment type="caution">
    <text evidence="5">The sequence shown here is derived from an EMBL/GenBank/DDBJ whole genome shotgun (WGS) entry which is preliminary data.</text>
</comment>
<feature type="compositionally biased region" description="Pro residues" evidence="3">
    <location>
        <begin position="472"/>
        <end position="484"/>
    </location>
</feature>
<dbReference type="Gene3D" id="6.10.20.40">
    <property type="entry name" value="TEA/ATTS domain"/>
    <property type="match status" value="1"/>
</dbReference>
<accession>A0A9P3GFK8</accession>
<feature type="compositionally biased region" description="Low complexity" evidence="3">
    <location>
        <begin position="485"/>
        <end position="500"/>
    </location>
</feature>
<dbReference type="EMBL" id="BPQB01000046">
    <property type="protein sequence ID" value="GJE95103.1"/>
    <property type="molecule type" value="Genomic_DNA"/>
</dbReference>
<feature type="region of interest" description="Disordered" evidence="3">
    <location>
        <begin position="150"/>
        <end position="178"/>
    </location>
</feature>
<feature type="compositionally biased region" description="Gly residues" evidence="3">
    <location>
        <begin position="515"/>
        <end position="537"/>
    </location>
</feature>
<evidence type="ECO:0000256" key="3">
    <source>
        <dbReference type="SAM" id="MobiDB-lite"/>
    </source>
</evidence>
<dbReference type="InterPro" id="IPR038096">
    <property type="entry name" value="TEA/ATTS_sf"/>
</dbReference>
<dbReference type="PROSITE" id="PS51088">
    <property type="entry name" value="TEA_2"/>
    <property type="match status" value="1"/>
</dbReference>
<feature type="region of interest" description="Disordered" evidence="3">
    <location>
        <begin position="1"/>
        <end position="29"/>
    </location>
</feature>
<reference evidence="5 6" key="1">
    <citation type="submission" date="2021-08" db="EMBL/GenBank/DDBJ databases">
        <title>Draft Genome Sequence of Phanerochaete sordida strain YK-624.</title>
        <authorList>
            <person name="Mori T."/>
            <person name="Dohra H."/>
            <person name="Suzuki T."/>
            <person name="Kawagishi H."/>
            <person name="Hirai H."/>
        </authorList>
    </citation>
    <scope>NUCLEOTIDE SEQUENCE [LARGE SCALE GENOMIC DNA]</scope>
    <source>
        <strain evidence="5 6">YK-624</strain>
    </source>
</reference>